<dbReference type="PATRIC" id="fig|593117.10.peg.857"/>
<evidence type="ECO:0000256" key="1">
    <source>
        <dbReference type="ARBA" id="ARBA00022670"/>
    </source>
</evidence>
<dbReference type="PANTHER" id="PTHR15910:SF1">
    <property type="entry name" value="ARCHAEMETZINCIN-2"/>
    <property type="match status" value="1"/>
</dbReference>
<feature type="binding site" evidence="6">
    <location>
        <position position="173"/>
    </location>
    <ligand>
        <name>Zn(2+)</name>
        <dbReference type="ChEBI" id="CHEBI:29105"/>
        <label>2</label>
    </ligand>
</feature>
<dbReference type="InterPro" id="IPR012091">
    <property type="entry name" value="Pept_M54_archaemetzncn_arc/bac"/>
</dbReference>
<dbReference type="PANTHER" id="PTHR15910">
    <property type="entry name" value="ARCHAEMETZINCIN"/>
    <property type="match status" value="1"/>
</dbReference>
<comment type="subunit">
    <text evidence="6">Monomer.</text>
</comment>
<keyword evidence="3 6" id="KW-0378">Hydrolase</keyword>
<dbReference type="EMBL" id="CP001398">
    <property type="protein sequence ID" value="ACS33362.1"/>
    <property type="molecule type" value="Genomic_DNA"/>
</dbReference>
<evidence type="ECO:0000256" key="5">
    <source>
        <dbReference type="ARBA" id="ARBA00023049"/>
    </source>
</evidence>
<keyword evidence="2 6" id="KW-0479">Metal-binding</keyword>
<feature type="binding site" evidence="6">
    <location>
        <position position="138"/>
    </location>
    <ligand>
        <name>Zn(2+)</name>
        <dbReference type="ChEBI" id="CHEBI:29105"/>
        <label>1</label>
        <note>catalytic</note>
    </ligand>
</feature>
<evidence type="ECO:0000313" key="8">
    <source>
        <dbReference type="Proteomes" id="UP000001488"/>
    </source>
</evidence>
<keyword evidence="1 6" id="KW-0645">Protease</keyword>
<comment type="similarity">
    <text evidence="6">Belongs to the peptidase M54 family.</text>
</comment>
<evidence type="ECO:0000313" key="7">
    <source>
        <dbReference type="EMBL" id="ACS33362.1"/>
    </source>
</evidence>
<feature type="binding site" evidence="6">
    <location>
        <position position="149"/>
    </location>
    <ligand>
        <name>Zn(2+)</name>
        <dbReference type="ChEBI" id="CHEBI:29105"/>
        <label>2</label>
    </ligand>
</feature>
<protein>
    <recommendedName>
        <fullName evidence="6">Archaemetzincin</fullName>
        <ecNumber evidence="6">3.4.-.-</ecNumber>
    </recommendedName>
</protein>
<comment type="cofactor">
    <cofactor evidence="6">
        <name>Zn(2+)</name>
        <dbReference type="ChEBI" id="CHEBI:29105"/>
    </cofactor>
    <text evidence="6">Binds 2 Zn(2+) ions per subunit. One is catalytic, whereas the other seems to have a structural role.</text>
</comment>
<dbReference type="Gene3D" id="3.40.390.10">
    <property type="entry name" value="Collagenase (Catalytic Domain)"/>
    <property type="match status" value="1"/>
</dbReference>
<organism evidence="7 8">
    <name type="scientific">Thermococcus gammatolerans (strain DSM 15229 / JCM 11827 / EJ3)</name>
    <dbReference type="NCBI Taxonomy" id="593117"/>
    <lineage>
        <taxon>Archaea</taxon>
        <taxon>Methanobacteriati</taxon>
        <taxon>Methanobacteriota</taxon>
        <taxon>Thermococci</taxon>
        <taxon>Thermococcales</taxon>
        <taxon>Thermococcaceae</taxon>
        <taxon>Thermococcus</taxon>
    </lineage>
</organism>
<keyword evidence="5 6" id="KW-0482">Metalloprotease</keyword>
<dbReference type="Pfam" id="PF07998">
    <property type="entry name" value="Peptidase_M54"/>
    <property type="match status" value="1"/>
</dbReference>
<dbReference type="InterPro" id="IPR012962">
    <property type="entry name" value="Pept_M54_archaemetzincn"/>
</dbReference>
<feature type="binding site" evidence="6">
    <location>
        <position position="148"/>
    </location>
    <ligand>
        <name>Zn(2+)</name>
        <dbReference type="ChEBI" id="CHEBI:29105"/>
        <label>1</label>
        <note>catalytic</note>
    </ligand>
</feature>
<keyword evidence="8" id="KW-1185">Reference proteome</keyword>
<dbReference type="SUPFAM" id="SSF55486">
    <property type="entry name" value="Metalloproteases ('zincins'), catalytic domain"/>
    <property type="match status" value="1"/>
</dbReference>
<sequence length="191" mass="21446">MGWEMIAIVSIGPVEKWLIEGILDFVGYYYSRFNLKVKFSGNLPGEPFSVALHPSRGQYLGRVFLPTLAALRRKIGATAILGVTDLDLYEEGLNFIFGLANRSLRSALISTRRLRNEFYGLPPDDDLLLERAIKEAMHELGHVFGLEHCPNPRCVMHFSNSIHDTDVKGPLYCPRCEGKLKGNLRKLGVLS</sequence>
<dbReference type="HOGENOM" id="CLU_108521_2_0_2"/>
<gene>
    <name evidence="6" type="primary">amzA</name>
    <name evidence="7" type="ordered locus">TGAM_0860</name>
</gene>
<name>C5A550_THEGJ</name>
<dbReference type="NCBIfam" id="NF033823">
    <property type="entry name" value="archmetzin"/>
    <property type="match status" value="1"/>
</dbReference>
<dbReference type="PaxDb" id="593117-TGAM_0860"/>
<dbReference type="CDD" id="cd11375">
    <property type="entry name" value="Peptidase_M54"/>
    <property type="match status" value="1"/>
</dbReference>
<dbReference type="EC" id="3.4.-.-" evidence="6"/>
<dbReference type="Proteomes" id="UP000001488">
    <property type="component" value="Chromosome"/>
</dbReference>
<dbReference type="KEGG" id="tga:TGAM_0860"/>
<reference evidence="7 8" key="1">
    <citation type="journal article" date="2007" name="Genome Biol.">
        <title>Genome analysis and genome-wide proteomics of Thermococcus gammatolerans, the most radioresistant organism known amongst the Archaea.</title>
        <authorList>
            <person name="Zivanovic Y."/>
            <person name="Armengaud J."/>
            <person name="Lagorce A."/>
            <person name="Leplat C."/>
            <person name="Guerin P."/>
            <person name="Dutertre M."/>
            <person name="Anthouard V."/>
            <person name="Forterre P."/>
            <person name="Wincker P."/>
            <person name="Confalonieri F."/>
        </authorList>
    </citation>
    <scope>NUCLEOTIDE SEQUENCE [LARGE SCALE GENOMIC DNA]</scope>
    <source>
        <strain evidence="8">DSM 15229 / JCM 11827 / EJ3</strain>
    </source>
</reference>
<dbReference type="GO" id="GO:0008237">
    <property type="term" value="F:metallopeptidase activity"/>
    <property type="evidence" value="ECO:0007669"/>
    <property type="project" value="UniProtKB-UniRule"/>
</dbReference>
<feature type="binding site" evidence="6">
    <location>
        <position position="154"/>
    </location>
    <ligand>
        <name>Zn(2+)</name>
        <dbReference type="ChEBI" id="CHEBI:29105"/>
        <label>2</label>
    </ligand>
</feature>
<dbReference type="eggNOG" id="arCOG00458">
    <property type="taxonomic scope" value="Archaea"/>
</dbReference>
<dbReference type="GO" id="GO:0006508">
    <property type="term" value="P:proteolysis"/>
    <property type="evidence" value="ECO:0007669"/>
    <property type="project" value="UniProtKB-UniRule"/>
</dbReference>
<dbReference type="STRING" id="593117.TGAM_0860"/>
<accession>C5A550</accession>
<proteinExistence type="inferred from homology"/>
<evidence type="ECO:0000256" key="6">
    <source>
        <dbReference type="HAMAP-Rule" id="MF_01842"/>
    </source>
</evidence>
<feature type="binding site" evidence="6">
    <location>
        <position position="142"/>
    </location>
    <ligand>
        <name>Zn(2+)</name>
        <dbReference type="ChEBI" id="CHEBI:29105"/>
        <label>1</label>
        <note>catalytic</note>
    </ligand>
</feature>
<comment type="function">
    <text evidence="6">Probable zinc metalloprotease whose natural substrate is unknown.</text>
</comment>
<dbReference type="AlphaFoldDB" id="C5A550"/>
<evidence type="ECO:0000256" key="2">
    <source>
        <dbReference type="ARBA" id="ARBA00022723"/>
    </source>
</evidence>
<evidence type="ECO:0000256" key="4">
    <source>
        <dbReference type="ARBA" id="ARBA00022833"/>
    </source>
</evidence>
<dbReference type="InterPro" id="IPR024079">
    <property type="entry name" value="MetalloPept_cat_dom_sf"/>
</dbReference>
<dbReference type="HAMAP" id="MF_01842">
    <property type="entry name" value="Archaemetzincin"/>
    <property type="match status" value="1"/>
</dbReference>
<feature type="binding site" evidence="6">
    <location>
        <position position="176"/>
    </location>
    <ligand>
        <name>Zn(2+)</name>
        <dbReference type="ChEBI" id="CHEBI:29105"/>
        <label>2</label>
    </ligand>
</feature>
<dbReference type="PIRSF" id="PIRSF005785">
    <property type="entry name" value="Zn-prot_arch"/>
    <property type="match status" value="1"/>
</dbReference>
<dbReference type="GO" id="GO:0008270">
    <property type="term" value="F:zinc ion binding"/>
    <property type="evidence" value="ECO:0007669"/>
    <property type="project" value="UniProtKB-UniRule"/>
</dbReference>
<feature type="active site" description="Proton acceptor" evidence="6">
    <location>
        <position position="139"/>
    </location>
</feature>
<keyword evidence="4 6" id="KW-0862">Zinc</keyword>
<evidence type="ECO:0000256" key="3">
    <source>
        <dbReference type="ARBA" id="ARBA00022801"/>
    </source>
</evidence>